<dbReference type="EMBL" id="BGPR01001243">
    <property type="protein sequence ID" value="GBM49191.1"/>
    <property type="molecule type" value="Genomic_DNA"/>
</dbReference>
<proteinExistence type="predicted"/>
<sequence length="108" mass="12033">MLSDPNALECRVMVSSSYMAILILLAKLKNCCESSSGKSGATHLQTRFGTQSCSKHLSGTRFSSESDVKTVVENWLNRQGRDFCHAGLNEWVLRSDKCLNRFGDDVEK</sequence>
<evidence type="ECO:0000313" key="1">
    <source>
        <dbReference type="EMBL" id="GBM49191.1"/>
    </source>
</evidence>
<reference evidence="1 2" key="1">
    <citation type="journal article" date="2019" name="Sci. Rep.">
        <title>Orb-weaving spider Araneus ventricosus genome elucidates the spidroin gene catalogue.</title>
        <authorList>
            <person name="Kono N."/>
            <person name="Nakamura H."/>
            <person name="Ohtoshi R."/>
            <person name="Moran D.A.P."/>
            <person name="Shinohara A."/>
            <person name="Yoshida Y."/>
            <person name="Fujiwara M."/>
            <person name="Mori M."/>
            <person name="Tomita M."/>
            <person name="Arakawa K."/>
        </authorList>
    </citation>
    <scope>NUCLEOTIDE SEQUENCE [LARGE SCALE GENOMIC DNA]</scope>
</reference>
<evidence type="ECO:0000313" key="2">
    <source>
        <dbReference type="Proteomes" id="UP000499080"/>
    </source>
</evidence>
<dbReference type="OrthoDB" id="616263at2759"/>
<dbReference type="Proteomes" id="UP000499080">
    <property type="component" value="Unassembled WGS sequence"/>
</dbReference>
<keyword evidence="2" id="KW-1185">Reference proteome</keyword>
<name>A0A4Y2G739_ARAVE</name>
<organism evidence="1 2">
    <name type="scientific">Araneus ventricosus</name>
    <name type="common">Orbweaver spider</name>
    <name type="synonym">Epeira ventricosa</name>
    <dbReference type="NCBI Taxonomy" id="182803"/>
    <lineage>
        <taxon>Eukaryota</taxon>
        <taxon>Metazoa</taxon>
        <taxon>Ecdysozoa</taxon>
        <taxon>Arthropoda</taxon>
        <taxon>Chelicerata</taxon>
        <taxon>Arachnida</taxon>
        <taxon>Araneae</taxon>
        <taxon>Araneomorphae</taxon>
        <taxon>Entelegynae</taxon>
        <taxon>Araneoidea</taxon>
        <taxon>Araneidae</taxon>
        <taxon>Araneus</taxon>
    </lineage>
</organism>
<dbReference type="AlphaFoldDB" id="A0A4Y2G739"/>
<comment type="caution">
    <text evidence="1">The sequence shown here is derived from an EMBL/GenBank/DDBJ whole genome shotgun (WGS) entry which is preliminary data.</text>
</comment>
<accession>A0A4Y2G739</accession>
<gene>
    <name evidence="1" type="ORF">AVEN_103804_1</name>
</gene>
<protein>
    <submittedName>
        <fullName evidence="1">Uncharacterized protein</fullName>
    </submittedName>
</protein>